<dbReference type="InterPro" id="IPR032465">
    <property type="entry name" value="ACMSD"/>
</dbReference>
<dbReference type="InterPro" id="IPR006680">
    <property type="entry name" value="Amidohydro-rel"/>
</dbReference>
<keyword evidence="3" id="KW-0378">Hydrolase</keyword>
<keyword evidence="1" id="KW-0456">Lyase</keyword>
<dbReference type="Proteomes" id="UP000254889">
    <property type="component" value="Chromosome"/>
</dbReference>
<dbReference type="Pfam" id="PF04909">
    <property type="entry name" value="Amidohydro_2"/>
    <property type="match status" value="1"/>
</dbReference>
<protein>
    <submittedName>
        <fullName evidence="3">Amidohydrolase</fullName>
    </submittedName>
</protein>
<dbReference type="GO" id="GO:0005829">
    <property type="term" value="C:cytosol"/>
    <property type="evidence" value="ECO:0007669"/>
    <property type="project" value="TreeGrafter"/>
</dbReference>
<name>A0A345ZWW3_9HYPH</name>
<dbReference type="PANTHER" id="PTHR21240:SF30">
    <property type="entry name" value="AMIDOHYDROLASE-RELATED DOMAIN-CONTAINING PROTEIN-RELATED"/>
    <property type="match status" value="1"/>
</dbReference>
<dbReference type="GO" id="GO:0016831">
    <property type="term" value="F:carboxy-lyase activity"/>
    <property type="evidence" value="ECO:0007669"/>
    <property type="project" value="InterPro"/>
</dbReference>
<dbReference type="PANTHER" id="PTHR21240">
    <property type="entry name" value="2-AMINO-3-CARBOXYLMUCONATE-6-SEMIALDEHYDE DECARBOXYLASE"/>
    <property type="match status" value="1"/>
</dbReference>
<dbReference type="SUPFAM" id="SSF51556">
    <property type="entry name" value="Metallo-dependent hydrolases"/>
    <property type="match status" value="1"/>
</dbReference>
<proteinExistence type="predicted"/>
<dbReference type="GO" id="GO:0019748">
    <property type="term" value="P:secondary metabolic process"/>
    <property type="evidence" value="ECO:0007669"/>
    <property type="project" value="TreeGrafter"/>
</dbReference>
<dbReference type="Gene3D" id="3.20.20.140">
    <property type="entry name" value="Metal-dependent hydrolases"/>
    <property type="match status" value="1"/>
</dbReference>
<dbReference type="AlphaFoldDB" id="A0A345ZWW3"/>
<sequence length="320" mass="35541">MSNAEHAIIAVEEHYWDPELSAYFAGAEGKRADEIERRLHDFEGDRIKDMDRANIQMQVLSHGAPSAQKLAADIAVPLVQRVNDRLATAVASRPDRFAAFAALPTALPEAAADELQRCVELGFKGAMLHGLSNGEFLDLKKFWPIYARAEALDVPIYLHPSHPHPAVSEAYYKDYAVDFPMIARPAWGYTVEAGTQAVRLVLSGVFERHPRLKIILGHLGESLPFQLWRIDQALSRPGQKSISFRDIFCNNFWVTTSGFFSTPALDCCIAELGTDRILFAVDWPFVPESLPAVAWMTSSRLSVPDKSKILGGNARALLKL</sequence>
<dbReference type="OrthoDB" id="149172at2"/>
<dbReference type="EMBL" id="CP031417">
    <property type="protein sequence ID" value="AXK81410.1"/>
    <property type="molecule type" value="Genomic_DNA"/>
</dbReference>
<feature type="domain" description="Amidohydrolase-related" evidence="2">
    <location>
        <begin position="14"/>
        <end position="320"/>
    </location>
</feature>
<organism evidence="3 4">
    <name type="scientific">Pseudolabrys taiwanensis</name>
    <dbReference type="NCBI Taxonomy" id="331696"/>
    <lineage>
        <taxon>Bacteria</taxon>
        <taxon>Pseudomonadati</taxon>
        <taxon>Pseudomonadota</taxon>
        <taxon>Alphaproteobacteria</taxon>
        <taxon>Hyphomicrobiales</taxon>
        <taxon>Xanthobacteraceae</taxon>
        <taxon>Pseudolabrys</taxon>
    </lineage>
</organism>
<reference evidence="3 4" key="1">
    <citation type="submission" date="2018-07" db="EMBL/GenBank/DDBJ databases">
        <authorList>
            <person name="Quirk P.G."/>
            <person name="Krulwich T.A."/>
        </authorList>
    </citation>
    <scope>NUCLEOTIDE SEQUENCE [LARGE SCALE GENOMIC DNA]</scope>
    <source>
        <strain evidence="3 4">CC-BB4</strain>
    </source>
</reference>
<dbReference type="GO" id="GO:0016787">
    <property type="term" value="F:hydrolase activity"/>
    <property type="evidence" value="ECO:0007669"/>
    <property type="project" value="UniProtKB-KW"/>
</dbReference>
<dbReference type="KEGG" id="ptaw:DW352_13360"/>
<evidence type="ECO:0000313" key="3">
    <source>
        <dbReference type="EMBL" id="AXK81410.1"/>
    </source>
</evidence>
<dbReference type="InterPro" id="IPR032466">
    <property type="entry name" value="Metal_Hydrolase"/>
</dbReference>
<keyword evidence="4" id="KW-1185">Reference proteome</keyword>
<evidence type="ECO:0000256" key="1">
    <source>
        <dbReference type="ARBA" id="ARBA00023239"/>
    </source>
</evidence>
<dbReference type="RefSeq" id="WP_115691789.1">
    <property type="nucleotide sequence ID" value="NZ_CP031417.1"/>
</dbReference>
<gene>
    <name evidence="3" type="ORF">DW352_13360</name>
</gene>
<evidence type="ECO:0000313" key="4">
    <source>
        <dbReference type="Proteomes" id="UP000254889"/>
    </source>
</evidence>
<evidence type="ECO:0000259" key="2">
    <source>
        <dbReference type="Pfam" id="PF04909"/>
    </source>
</evidence>
<accession>A0A345ZWW3</accession>